<dbReference type="RefSeq" id="WP_369312706.1">
    <property type="nucleotide sequence ID" value="NZ_JBEHZE010000001.1"/>
</dbReference>
<dbReference type="EMBL" id="JBEHZE010000001">
    <property type="protein sequence ID" value="MEX6632775.1"/>
    <property type="molecule type" value="Genomic_DNA"/>
</dbReference>
<name>A0ABV3Z1W2_9PROT</name>
<proteinExistence type="predicted"/>
<evidence type="ECO:0000313" key="4">
    <source>
        <dbReference type="Proteomes" id="UP001560685"/>
    </source>
</evidence>
<accession>A0ABV3Z1W2</accession>
<gene>
    <name evidence="3" type="ORF">ABFZ84_04365</name>
</gene>
<dbReference type="Proteomes" id="UP001560685">
    <property type="component" value="Unassembled WGS sequence"/>
</dbReference>
<keyword evidence="4" id="KW-1185">Reference proteome</keyword>
<feature type="compositionally biased region" description="Basic and acidic residues" evidence="1">
    <location>
        <begin position="1"/>
        <end position="22"/>
    </location>
</feature>
<keyword evidence="2" id="KW-1133">Transmembrane helix</keyword>
<evidence type="ECO:0000313" key="3">
    <source>
        <dbReference type="EMBL" id="MEX6632775.1"/>
    </source>
</evidence>
<feature type="region of interest" description="Disordered" evidence="1">
    <location>
        <begin position="1"/>
        <end position="52"/>
    </location>
</feature>
<keyword evidence="2" id="KW-0812">Transmembrane</keyword>
<sequence>MDIARQNERTREENPSRDRSEEAENTSDEIHVTNSETAQPTPADRTTEEVRQGHTGDHLRYILGYSVAGIVVVFTIVYLLFMR</sequence>
<protein>
    <submittedName>
        <fullName evidence="3">Uncharacterized protein</fullName>
    </submittedName>
</protein>
<comment type="caution">
    <text evidence="3">The sequence shown here is derived from an EMBL/GenBank/DDBJ whole genome shotgun (WGS) entry which is preliminary data.</text>
</comment>
<feature type="transmembrane region" description="Helical" evidence="2">
    <location>
        <begin position="62"/>
        <end position="81"/>
    </location>
</feature>
<evidence type="ECO:0000256" key="2">
    <source>
        <dbReference type="SAM" id="Phobius"/>
    </source>
</evidence>
<reference evidence="3 4" key="1">
    <citation type="submission" date="2024-05" db="EMBL/GenBank/DDBJ databases">
        <title>Three bacterial strains, DH-69, EH-24, and ECK-19 isolated from coastal sediments.</title>
        <authorList>
            <person name="Ye Y.-Q."/>
            <person name="Du Z.-J."/>
        </authorList>
    </citation>
    <scope>NUCLEOTIDE SEQUENCE [LARGE SCALE GENOMIC DNA]</scope>
    <source>
        <strain evidence="3 4">ECK-19</strain>
    </source>
</reference>
<organism evidence="3 4">
    <name type="scientific">Hyphococcus lacteus</name>
    <dbReference type="NCBI Taxonomy" id="3143536"/>
    <lineage>
        <taxon>Bacteria</taxon>
        <taxon>Pseudomonadati</taxon>
        <taxon>Pseudomonadota</taxon>
        <taxon>Alphaproteobacteria</taxon>
        <taxon>Parvularculales</taxon>
        <taxon>Parvularculaceae</taxon>
        <taxon>Hyphococcus</taxon>
    </lineage>
</organism>
<keyword evidence="2" id="KW-0472">Membrane</keyword>
<evidence type="ECO:0000256" key="1">
    <source>
        <dbReference type="SAM" id="MobiDB-lite"/>
    </source>
</evidence>